<keyword evidence="9" id="KW-1185">Reference proteome</keyword>
<organism evidence="8 9">
    <name type="scientific">Fundulus heteroclitus</name>
    <name type="common">Killifish</name>
    <name type="synonym">Mummichog</name>
    <dbReference type="NCBI Taxonomy" id="8078"/>
    <lineage>
        <taxon>Eukaryota</taxon>
        <taxon>Metazoa</taxon>
        <taxon>Chordata</taxon>
        <taxon>Craniata</taxon>
        <taxon>Vertebrata</taxon>
        <taxon>Euteleostomi</taxon>
        <taxon>Actinopterygii</taxon>
        <taxon>Neopterygii</taxon>
        <taxon>Teleostei</taxon>
        <taxon>Neoteleostei</taxon>
        <taxon>Acanthomorphata</taxon>
        <taxon>Ovalentaria</taxon>
        <taxon>Atherinomorphae</taxon>
        <taxon>Cyprinodontiformes</taxon>
        <taxon>Fundulidae</taxon>
        <taxon>Fundulus</taxon>
    </lineage>
</organism>
<dbReference type="Pfam" id="PF00400">
    <property type="entry name" value="WD40"/>
    <property type="match status" value="1"/>
</dbReference>
<dbReference type="InterPro" id="IPR015943">
    <property type="entry name" value="WD40/YVTN_repeat-like_dom_sf"/>
</dbReference>
<reference evidence="8" key="2">
    <citation type="submission" date="2025-09" db="UniProtKB">
        <authorList>
            <consortium name="Ensembl"/>
        </authorList>
    </citation>
    <scope>IDENTIFICATION</scope>
</reference>
<name>A0A3Q2PBJ1_FUNHE</name>
<protein>
    <submittedName>
        <fullName evidence="8">General transcription factor IIIC, polypeptide 2, beta</fullName>
    </submittedName>
</protein>
<feature type="compositionally biased region" description="Polar residues" evidence="7">
    <location>
        <begin position="82"/>
        <end position="91"/>
    </location>
</feature>
<dbReference type="PANTHER" id="PTHR15052">
    <property type="entry name" value="RNA POLYMERASE III TRANSCRIPTION INITIATION FACTOR COMPLEX SUBUNIT"/>
    <property type="match status" value="1"/>
</dbReference>
<dbReference type="GO" id="GO:0006383">
    <property type="term" value="P:transcription by RNA polymerase III"/>
    <property type="evidence" value="ECO:0007669"/>
    <property type="project" value="TreeGrafter"/>
</dbReference>
<dbReference type="InterPro" id="IPR052416">
    <property type="entry name" value="GTF3C_component"/>
</dbReference>
<evidence type="ECO:0000256" key="3">
    <source>
        <dbReference type="ARBA" id="ARBA00022737"/>
    </source>
</evidence>
<evidence type="ECO:0000256" key="5">
    <source>
        <dbReference type="ARBA" id="ARBA00023242"/>
    </source>
</evidence>
<feature type="compositionally biased region" description="Basic and acidic residues" evidence="7">
    <location>
        <begin position="20"/>
        <end position="33"/>
    </location>
</feature>
<comment type="subcellular location">
    <subcellularLocation>
        <location evidence="1">Nucleus</location>
    </subcellularLocation>
</comment>
<feature type="compositionally biased region" description="Polar residues" evidence="7">
    <location>
        <begin position="37"/>
        <end position="47"/>
    </location>
</feature>
<dbReference type="GeneTree" id="ENSGT00390000018632"/>
<dbReference type="PANTHER" id="PTHR15052:SF2">
    <property type="entry name" value="GENERAL TRANSCRIPTION FACTOR 3C POLYPEPTIDE 2"/>
    <property type="match status" value="1"/>
</dbReference>
<dbReference type="InterPro" id="IPR019775">
    <property type="entry name" value="WD40_repeat_CS"/>
</dbReference>
<evidence type="ECO:0000256" key="2">
    <source>
        <dbReference type="ARBA" id="ARBA00022574"/>
    </source>
</evidence>
<reference evidence="8" key="1">
    <citation type="submission" date="2025-08" db="UniProtKB">
        <authorList>
            <consortium name="Ensembl"/>
        </authorList>
    </citation>
    <scope>IDENTIFICATION</scope>
</reference>
<dbReference type="InterPro" id="IPR001680">
    <property type="entry name" value="WD40_rpt"/>
</dbReference>
<evidence type="ECO:0000313" key="8">
    <source>
        <dbReference type="Ensembl" id="ENSFHEP00000009355.1"/>
    </source>
</evidence>
<feature type="compositionally biased region" description="Low complexity" evidence="7">
    <location>
        <begin position="63"/>
        <end position="81"/>
    </location>
</feature>
<sequence length="638" mass="71126">KSAGKRESSQKTPAKPRKTKTPEERAANGEKEPTPQTPADSAAQTALVTPKKPGRRKKTQLVTTPLTTAAAAAGDLPAGEAVQTSVQQENGTPKPKRKYVRKKPVEEIREPKEEPPAKAEEEVGGGGRSRRRAAKSKPVCPRVDEPRRFEATPAHPCLWDMFLFTGGPLWALEWCPTPDGAPASQYVALACHRRMDDLHCMNQTYCGAGLVQLWDCGKLEHHSRYINVKYAHQDFTGCVPKACLMPKYPKMFAPFLPRLGLLAAATSSGVVTIYSLPHPDALLNNEKPPIYKVGVVTLKLGCIKSPRKDNSGQVLSMDWLPQKPHNIMAIGFYDGIVGLWDLSTKSSLLRVRESDRSLTLLPYRYIAAHNHAVRTLAFCPASTFLLMTAGEDRYLKTWDLRRLCDMVKVQKRHQTTEICWPLGSPGVLIAEERASIGVHYIDHHLHSYFAIPRNTTVWSISYSDWLHSVLSSDTLGEVIISMLPLSNFNLINVKKTDMRRFVSQVELQANQEAHEGGSVVEGPHLQFQAYKDAVKKHYLHFKDLDMHLVTVFALLFSSLQARFNPNMSSHVWIASGGQAGLVRLHCARTLITPRVSKLMGEHQAQFRALYSVNYHPPFAVTGHEVFPSLLRNLAHSSL</sequence>
<dbReference type="SUPFAM" id="SSF50978">
    <property type="entry name" value="WD40 repeat-like"/>
    <property type="match status" value="1"/>
</dbReference>
<evidence type="ECO:0000256" key="6">
    <source>
        <dbReference type="PROSITE-ProRule" id="PRU00221"/>
    </source>
</evidence>
<dbReference type="Ensembl" id="ENSFHET00000000640.1">
    <property type="protein sequence ID" value="ENSFHEP00000009355.1"/>
    <property type="gene ID" value="ENSFHEG00000010666.1"/>
</dbReference>
<dbReference type="GO" id="GO:0000127">
    <property type="term" value="C:transcription factor TFIIIC complex"/>
    <property type="evidence" value="ECO:0007669"/>
    <property type="project" value="TreeGrafter"/>
</dbReference>
<feature type="repeat" description="WD" evidence="6">
    <location>
        <begin position="366"/>
        <end position="401"/>
    </location>
</feature>
<keyword evidence="3" id="KW-0677">Repeat</keyword>
<dbReference type="InterPro" id="IPR036322">
    <property type="entry name" value="WD40_repeat_dom_sf"/>
</dbReference>
<evidence type="ECO:0000313" key="9">
    <source>
        <dbReference type="Proteomes" id="UP000265000"/>
    </source>
</evidence>
<dbReference type="STRING" id="8078.ENSFHEP00000009355"/>
<dbReference type="Gene3D" id="2.130.10.10">
    <property type="entry name" value="YVTN repeat-like/Quinoprotein amine dehydrogenase"/>
    <property type="match status" value="1"/>
</dbReference>
<keyword evidence="2 6" id="KW-0853">WD repeat</keyword>
<feature type="compositionally biased region" description="Basic and acidic residues" evidence="7">
    <location>
        <begin position="103"/>
        <end position="121"/>
    </location>
</feature>
<evidence type="ECO:0000256" key="4">
    <source>
        <dbReference type="ARBA" id="ARBA00023163"/>
    </source>
</evidence>
<evidence type="ECO:0000256" key="7">
    <source>
        <dbReference type="SAM" id="MobiDB-lite"/>
    </source>
</evidence>
<keyword evidence="4" id="KW-0804">Transcription</keyword>
<evidence type="ECO:0000256" key="1">
    <source>
        <dbReference type="ARBA" id="ARBA00004123"/>
    </source>
</evidence>
<proteinExistence type="predicted"/>
<dbReference type="PROSITE" id="PS50294">
    <property type="entry name" value="WD_REPEATS_REGION"/>
    <property type="match status" value="1"/>
</dbReference>
<dbReference type="PROSITE" id="PS00678">
    <property type="entry name" value="WD_REPEATS_1"/>
    <property type="match status" value="1"/>
</dbReference>
<dbReference type="AlphaFoldDB" id="A0A3Q2PBJ1"/>
<keyword evidence="5" id="KW-0539">Nucleus</keyword>
<dbReference type="PROSITE" id="PS50082">
    <property type="entry name" value="WD_REPEATS_2"/>
    <property type="match status" value="1"/>
</dbReference>
<feature type="region of interest" description="Disordered" evidence="7">
    <location>
        <begin position="1"/>
        <end position="140"/>
    </location>
</feature>
<dbReference type="SMART" id="SM00320">
    <property type="entry name" value="WD40"/>
    <property type="match status" value="2"/>
</dbReference>
<dbReference type="Proteomes" id="UP000265000">
    <property type="component" value="Unplaced"/>
</dbReference>
<dbReference type="GO" id="GO:0005634">
    <property type="term" value="C:nucleus"/>
    <property type="evidence" value="ECO:0007669"/>
    <property type="project" value="UniProtKB-SubCell"/>
</dbReference>
<accession>A0A3Q2PBJ1</accession>